<dbReference type="Pfam" id="PF21173">
    <property type="entry name" value="DksA-like_N"/>
    <property type="match status" value="1"/>
</dbReference>
<dbReference type="RefSeq" id="WP_284244217.1">
    <property type="nucleotide sequence ID" value="NZ_BSST01000001.1"/>
</dbReference>
<keyword evidence="3" id="KW-0862">Zinc</keyword>
<dbReference type="GO" id="GO:0008168">
    <property type="term" value="F:methyltransferase activity"/>
    <property type="evidence" value="ECO:0007669"/>
    <property type="project" value="UniProtKB-KW"/>
</dbReference>
<name>A0ABQ6GQU5_9GAMM</name>
<dbReference type="Pfam" id="PF01258">
    <property type="entry name" value="zf-dskA_traR"/>
    <property type="match status" value="1"/>
</dbReference>
<evidence type="ECO:0000256" key="3">
    <source>
        <dbReference type="ARBA" id="ARBA00022833"/>
    </source>
</evidence>
<dbReference type="PANTHER" id="PTHR33823">
    <property type="entry name" value="RNA POLYMERASE-BINDING TRANSCRIPTION FACTOR DKSA-RELATED"/>
    <property type="match status" value="1"/>
</dbReference>
<dbReference type="EMBL" id="BSST01000001">
    <property type="protein sequence ID" value="GLX78330.1"/>
    <property type="molecule type" value="Genomic_DNA"/>
</dbReference>
<dbReference type="InterPro" id="IPR048487">
    <property type="entry name" value="DksA-like_N"/>
</dbReference>
<evidence type="ECO:0000256" key="2">
    <source>
        <dbReference type="ARBA" id="ARBA00022771"/>
    </source>
</evidence>
<dbReference type="PANTHER" id="PTHR33823:SF4">
    <property type="entry name" value="GENERAL STRESS PROTEIN 16O"/>
    <property type="match status" value="1"/>
</dbReference>
<evidence type="ECO:0000256" key="1">
    <source>
        <dbReference type="ARBA" id="ARBA00022723"/>
    </source>
</evidence>
<sequence length="103" mass="11438">MIAQISDTLLAKKAELSQRIAAIEADFKKGRAADFAEQTSERENDEVLDEIHHEAKAELSLICHALQRIENGRYGICDSCAEKIAEQRLSALPYTTKCIDCAT</sequence>
<keyword evidence="8" id="KW-1185">Reference proteome</keyword>
<dbReference type="Proteomes" id="UP001157186">
    <property type="component" value="Unassembled WGS sequence"/>
</dbReference>
<dbReference type="SUPFAM" id="SSF57716">
    <property type="entry name" value="Glucocorticoid receptor-like (DNA-binding domain)"/>
    <property type="match status" value="1"/>
</dbReference>
<protein>
    <submittedName>
        <fullName evidence="7">Dimethylmenaquinone methyltransferase</fullName>
    </submittedName>
</protein>
<dbReference type="InterPro" id="IPR020458">
    <property type="entry name" value="Znf_DskA_TraR_CS"/>
</dbReference>
<gene>
    <name evidence="7" type="primary">dskA</name>
    <name evidence="7" type="ORF">tinsulaeT_16700</name>
</gene>
<keyword evidence="2" id="KW-0863">Zinc-finger</keyword>
<feature type="zinc finger region" description="dksA C4-type" evidence="4">
    <location>
        <begin position="77"/>
        <end position="101"/>
    </location>
</feature>
<dbReference type="PROSITE" id="PS01102">
    <property type="entry name" value="ZF_DKSA_1"/>
    <property type="match status" value="1"/>
</dbReference>
<keyword evidence="1" id="KW-0479">Metal-binding</keyword>
<feature type="domain" description="DnaK suppressor protein-like N-terminal" evidence="6">
    <location>
        <begin position="7"/>
        <end position="69"/>
    </location>
</feature>
<dbReference type="Gene3D" id="1.20.120.910">
    <property type="entry name" value="DksA, coiled-coil domain"/>
    <property type="match status" value="1"/>
</dbReference>
<evidence type="ECO:0000313" key="8">
    <source>
        <dbReference type="Proteomes" id="UP001157186"/>
    </source>
</evidence>
<evidence type="ECO:0000259" key="5">
    <source>
        <dbReference type="Pfam" id="PF01258"/>
    </source>
</evidence>
<dbReference type="GO" id="GO:0032259">
    <property type="term" value="P:methylation"/>
    <property type="evidence" value="ECO:0007669"/>
    <property type="project" value="UniProtKB-KW"/>
</dbReference>
<evidence type="ECO:0000256" key="4">
    <source>
        <dbReference type="PROSITE-ProRule" id="PRU00510"/>
    </source>
</evidence>
<feature type="domain" description="Zinc finger DksA/TraR C4-type" evidence="5">
    <location>
        <begin position="72"/>
        <end position="103"/>
    </location>
</feature>
<accession>A0ABQ6GQU5</accession>
<dbReference type="PROSITE" id="PS51128">
    <property type="entry name" value="ZF_DKSA_2"/>
    <property type="match status" value="1"/>
</dbReference>
<dbReference type="InterPro" id="IPR000962">
    <property type="entry name" value="Znf_DskA_TraR"/>
</dbReference>
<comment type="caution">
    <text evidence="7">The sequence shown here is derived from an EMBL/GenBank/DDBJ whole genome shotgun (WGS) entry which is preliminary data.</text>
</comment>
<evidence type="ECO:0000313" key="7">
    <source>
        <dbReference type="EMBL" id="GLX78330.1"/>
    </source>
</evidence>
<reference evidence="7 8" key="1">
    <citation type="submission" date="2023-03" db="EMBL/GenBank/DDBJ databases">
        <title>Draft genome sequence of Thalassotalea insulae KCTC 62186T.</title>
        <authorList>
            <person name="Sawabe T."/>
        </authorList>
    </citation>
    <scope>NUCLEOTIDE SEQUENCE [LARGE SCALE GENOMIC DNA]</scope>
    <source>
        <strain evidence="7 8">KCTC 62186</strain>
    </source>
</reference>
<organism evidence="7 8">
    <name type="scientific">Thalassotalea insulae</name>
    <dbReference type="NCBI Taxonomy" id="2056778"/>
    <lineage>
        <taxon>Bacteria</taxon>
        <taxon>Pseudomonadati</taxon>
        <taxon>Pseudomonadota</taxon>
        <taxon>Gammaproteobacteria</taxon>
        <taxon>Alteromonadales</taxon>
        <taxon>Colwelliaceae</taxon>
        <taxon>Thalassotalea</taxon>
    </lineage>
</organism>
<evidence type="ECO:0000259" key="6">
    <source>
        <dbReference type="Pfam" id="PF21173"/>
    </source>
</evidence>
<keyword evidence="7" id="KW-0808">Transferase</keyword>
<proteinExistence type="predicted"/>
<keyword evidence="7" id="KW-0489">Methyltransferase</keyword>